<accession>A0A251TWS2</accession>
<organism evidence="1 2">
    <name type="scientific">Helianthus annuus</name>
    <name type="common">Common sunflower</name>
    <dbReference type="NCBI Taxonomy" id="4232"/>
    <lineage>
        <taxon>Eukaryota</taxon>
        <taxon>Viridiplantae</taxon>
        <taxon>Streptophyta</taxon>
        <taxon>Embryophyta</taxon>
        <taxon>Tracheophyta</taxon>
        <taxon>Spermatophyta</taxon>
        <taxon>Magnoliopsida</taxon>
        <taxon>eudicotyledons</taxon>
        <taxon>Gunneridae</taxon>
        <taxon>Pentapetalae</taxon>
        <taxon>asterids</taxon>
        <taxon>campanulids</taxon>
        <taxon>Asterales</taxon>
        <taxon>Asteraceae</taxon>
        <taxon>Asteroideae</taxon>
        <taxon>Heliantheae alliance</taxon>
        <taxon>Heliantheae</taxon>
        <taxon>Helianthus</taxon>
    </lineage>
</organism>
<dbReference type="InParanoid" id="A0A251TWS2"/>
<sequence>MHEPRKSITQVFLTSNRKVNTGSMRKFGRTRLGGHNIIMKNKRFEDRVKCWDCTEGMVTLLDLCIYLRC</sequence>
<dbReference type="EMBL" id="CM007898">
    <property type="protein sequence ID" value="OTG15012.1"/>
    <property type="molecule type" value="Genomic_DNA"/>
</dbReference>
<gene>
    <name evidence="1" type="ORF">HannXRQ_Chr09g0255721</name>
</gene>
<dbReference type="Proteomes" id="UP000215914">
    <property type="component" value="Chromosome 9"/>
</dbReference>
<name>A0A251TWS2_HELAN</name>
<protein>
    <submittedName>
        <fullName evidence="1">Uncharacterized protein</fullName>
    </submittedName>
</protein>
<keyword evidence="2" id="KW-1185">Reference proteome</keyword>
<dbReference type="AlphaFoldDB" id="A0A251TWS2"/>
<reference evidence="2" key="1">
    <citation type="journal article" date="2017" name="Nature">
        <title>The sunflower genome provides insights into oil metabolism, flowering and Asterid evolution.</title>
        <authorList>
            <person name="Badouin H."/>
            <person name="Gouzy J."/>
            <person name="Grassa C.J."/>
            <person name="Murat F."/>
            <person name="Staton S.E."/>
            <person name="Cottret L."/>
            <person name="Lelandais-Briere C."/>
            <person name="Owens G.L."/>
            <person name="Carrere S."/>
            <person name="Mayjonade B."/>
            <person name="Legrand L."/>
            <person name="Gill N."/>
            <person name="Kane N.C."/>
            <person name="Bowers J.E."/>
            <person name="Hubner S."/>
            <person name="Bellec A."/>
            <person name="Berard A."/>
            <person name="Berges H."/>
            <person name="Blanchet N."/>
            <person name="Boniface M.C."/>
            <person name="Brunel D."/>
            <person name="Catrice O."/>
            <person name="Chaidir N."/>
            <person name="Claudel C."/>
            <person name="Donnadieu C."/>
            <person name="Faraut T."/>
            <person name="Fievet G."/>
            <person name="Helmstetter N."/>
            <person name="King M."/>
            <person name="Knapp S.J."/>
            <person name="Lai Z."/>
            <person name="Le Paslier M.C."/>
            <person name="Lippi Y."/>
            <person name="Lorenzon L."/>
            <person name="Mandel J.R."/>
            <person name="Marage G."/>
            <person name="Marchand G."/>
            <person name="Marquand E."/>
            <person name="Bret-Mestries E."/>
            <person name="Morien E."/>
            <person name="Nambeesan S."/>
            <person name="Nguyen T."/>
            <person name="Pegot-Espagnet P."/>
            <person name="Pouilly N."/>
            <person name="Raftis F."/>
            <person name="Sallet E."/>
            <person name="Schiex T."/>
            <person name="Thomas J."/>
            <person name="Vandecasteele C."/>
            <person name="Vares D."/>
            <person name="Vear F."/>
            <person name="Vautrin S."/>
            <person name="Crespi M."/>
            <person name="Mangin B."/>
            <person name="Burke J.M."/>
            <person name="Salse J."/>
            <person name="Munos S."/>
            <person name="Vincourt P."/>
            <person name="Rieseberg L.H."/>
            <person name="Langlade N.B."/>
        </authorList>
    </citation>
    <scope>NUCLEOTIDE SEQUENCE [LARGE SCALE GENOMIC DNA]</scope>
    <source>
        <strain evidence="2">cv. SF193</strain>
    </source>
</reference>
<evidence type="ECO:0000313" key="2">
    <source>
        <dbReference type="Proteomes" id="UP000215914"/>
    </source>
</evidence>
<proteinExistence type="predicted"/>
<evidence type="ECO:0000313" key="1">
    <source>
        <dbReference type="EMBL" id="OTG15012.1"/>
    </source>
</evidence>